<dbReference type="Proteomes" id="UP000662931">
    <property type="component" value="Chromosome 1"/>
</dbReference>
<evidence type="ECO:0000313" key="3">
    <source>
        <dbReference type="EMBL" id="QPG73528.1"/>
    </source>
</evidence>
<dbReference type="PANTHER" id="PTHR23509">
    <property type="entry name" value="PA-PL1 PHOSPHOLIPASE FAMILY"/>
    <property type="match status" value="1"/>
</dbReference>
<gene>
    <name evidence="3" type="ORF">FOA43_000839</name>
</gene>
<protein>
    <recommendedName>
        <fullName evidence="2">DDHD domain-containing protein</fullName>
    </recommendedName>
</protein>
<dbReference type="InterPro" id="IPR029058">
    <property type="entry name" value="AB_hydrolase_fold"/>
</dbReference>
<dbReference type="SMART" id="SM01127">
    <property type="entry name" value="DDHD"/>
    <property type="match status" value="1"/>
</dbReference>
<feature type="compositionally biased region" description="Basic and acidic residues" evidence="1">
    <location>
        <begin position="245"/>
        <end position="259"/>
    </location>
</feature>
<dbReference type="GeneID" id="62194240"/>
<dbReference type="PANTHER" id="PTHR23509:SF10">
    <property type="entry name" value="LD21067P"/>
    <property type="match status" value="1"/>
</dbReference>
<dbReference type="InterPro" id="IPR057826">
    <property type="entry name" value="WWE_C20G8.02"/>
</dbReference>
<sequence>MPQPPTILFYRLYSVKAPRLNVRWFYATDIPTTKPTVKTYIQKHRARNFLPFSELDSRCIETQFQKYKASGGDTRYQLVPVHEDQLFDCDLKARQLRPAYWSGPSYEIRRGTWFVDGSPVSESIADQLERAYSKIKPYDRVSVVDADEGSGQELSACYESDCLIVPETDLYKKRTGKDWPFQDPPDLCCNAKAAVFIDGHNAVLFDPETGSRKIFVDAFAKSLKKGIMGCYCLTRGVDEDNSEAQNKEEENKQDTKSVKTTEAAIPETLSSAMEMVQSLKKTLDYEFSNERFQKDMEGDFANDPSLIENSGDREVDHLILCVHGIGQSLSSKFSGVNFAHDCSNLRRLLKTLFKNDPEKYGKLAYPSGTDLSSTTVRNCKVQVLPIVWRYDIDFSWDHVYDGFAEDGSLKLPKLSELKIDGVTSLRTLAADVVLDLLLYYEPSFKKQILDSVIRSANGLYDKYMERHPNFKGKVSLCGHSLGSVIALDVLCSQPLTPPKEEDFDPSIHLKFPVENYFGMGSPNGVFKLMKRQNIRPRDRFEATADDPLSLISGPTLSPKVRNVYNIFYPTDIVAYRIEPLVHTTMAKYEPKSVEFANRNFIYSKIQSLSNFPAGILNSDMVKSVVKMTGLDSQYEKALQTATEAAESEEKEIELPQVAQNMMRSLNKNGRIDYSLPQSYFEIDIVNALGSHTQYLSDPDVANFLLQELWSTGEESIKGTKKRVETPPT</sequence>
<dbReference type="PROSITE" id="PS51043">
    <property type="entry name" value="DDHD"/>
    <property type="match status" value="1"/>
</dbReference>
<dbReference type="OrthoDB" id="69269at2759"/>
<feature type="domain" description="DDHD" evidence="2">
    <location>
        <begin position="509"/>
        <end position="710"/>
    </location>
</feature>
<feature type="region of interest" description="Disordered" evidence="1">
    <location>
        <begin position="241"/>
        <end position="260"/>
    </location>
</feature>
<reference evidence="3" key="1">
    <citation type="submission" date="2020-10" db="EMBL/GenBank/DDBJ databases">
        <authorList>
            <person name="Roach M.J.R."/>
        </authorList>
    </citation>
    <scope>NUCLEOTIDE SEQUENCE</scope>
    <source>
        <strain evidence="3">CBS 1945</strain>
    </source>
</reference>
<dbReference type="EMBL" id="CP064812">
    <property type="protein sequence ID" value="QPG73528.1"/>
    <property type="molecule type" value="Genomic_DNA"/>
</dbReference>
<keyword evidence="4" id="KW-1185">Reference proteome</keyword>
<dbReference type="GO" id="GO:0004620">
    <property type="term" value="F:phospholipase activity"/>
    <property type="evidence" value="ECO:0007669"/>
    <property type="project" value="TreeGrafter"/>
</dbReference>
<evidence type="ECO:0000256" key="1">
    <source>
        <dbReference type="SAM" id="MobiDB-lite"/>
    </source>
</evidence>
<dbReference type="InterPro" id="IPR058055">
    <property type="entry name" value="PA-PLA1"/>
</dbReference>
<dbReference type="RefSeq" id="XP_038777093.1">
    <property type="nucleotide sequence ID" value="XM_038921165.1"/>
</dbReference>
<accession>A0A875RXY5</accession>
<dbReference type="Pfam" id="PF02862">
    <property type="entry name" value="DDHD"/>
    <property type="match status" value="1"/>
</dbReference>
<dbReference type="GO" id="GO:0046872">
    <property type="term" value="F:metal ion binding"/>
    <property type="evidence" value="ECO:0007669"/>
    <property type="project" value="InterPro"/>
</dbReference>
<organism evidence="3 4">
    <name type="scientific">Eeniella nana</name>
    <name type="common">Yeast</name>
    <name type="synonym">Brettanomyces nanus</name>
    <dbReference type="NCBI Taxonomy" id="13502"/>
    <lineage>
        <taxon>Eukaryota</taxon>
        <taxon>Fungi</taxon>
        <taxon>Dikarya</taxon>
        <taxon>Ascomycota</taxon>
        <taxon>Saccharomycotina</taxon>
        <taxon>Pichiomycetes</taxon>
        <taxon>Pichiales</taxon>
        <taxon>Pichiaceae</taxon>
        <taxon>Brettanomyces</taxon>
    </lineage>
</organism>
<dbReference type="SUPFAM" id="SSF53474">
    <property type="entry name" value="alpha/beta-Hydrolases"/>
    <property type="match status" value="1"/>
</dbReference>
<dbReference type="KEGG" id="bnn:FOA43_000839"/>
<proteinExistence type="predicted"/>
<dbReference type="InterPro" id="IPR004177">
    <property type="entry name" value="DDHD_dom"/>
</dbReference>
<evidence type="ECO:0000313" key="4">
    <source>
        <dbReference type="Proteomes" id="UP000662931"/>
    </source>
</evidence>
<evidence type="ECO:0000259" key="2">
    <source>
        <dbReference type="PROSITE" id="PS51043"/>
    </source>
</evidence>
<dbReference type="Pfam" id="PF23463">
    <property type="entry name" value="WWE_2"/>
    <property type="match status" value="1"/>
</dbReference>
<dbReference type="AlphaFoldDB" id="A0A875RXY5"/>
<name>A0A875RXY5_EENNA</name>
<dbReference type="GO" id="GO:0005737">
    <property type="term" value="C:cytoplasm"/>
    <property type="evidence" value="ECO:0007669"/>
    <property type="project" value="TreeGrafter"/>
</dbReference>